<dbReference type="Gene3D" id="4.10.81.10">
    <property type="entry name" value="Cytochrome c oxidase, subunit 8"/>
    <property type="match status" value="1"/>
</dbReference>
<comment type="caution">
    <text evidence="10">The sequence shown here is derived from an EMBL/GenBank/DDBJ whole genome shotgun (WGS) entry which is preliminary data.</text>
</comment>
<evidence type="ECO:0000256" key="3">
    <source>
        <dbReference type="ARBA" id="ARBA00010117"/>
    </source>
</evidence>
<dbReference type="OrthoDB" id="8931496at2759"/>
<keyword evidence="11" id="KW-1185">Reference proteome</keyword>
<dbReference type="AlphaFoldDB" id="A0A852PID6"/>
<proteinExistence type="inferred from homology"/>
<dbReference type="PANTHER" id="PTHR16717">
    <property type="entry name" value="CYTOCHROME C OXIDASE POLYPEPTIDE VIII"/>
    <property type="match status" value="1"/>
</dbReference>
<keyword evidence="9" id="KW-0472">Membrane</keyword>
<comment type="similarity">
    <text evidence="3">Belongs to the cytochrome c oxidase VIII family.</text>
</comment>
<sequence length="68" mass="7139">MPLAALISRSLLRSAARPGPAPRGLLSGPPQHQLGTVESAVAFAAMFMSCLGPAAWVLGHLEDYKKPE</sequence>
<dbReference type="SUPFAM" id="SSF81431">
    <property type="entry name" value="Mitochondrial cytochrome c oxidase subunit VIIIb (aka IX)"/>
    <property type="match status" value="1"/>
</dbReference>
<keyword evidence="7" id="KW-1133">Transmembrane helix</keyword>
<reference evidence="10" key="1">
    <citation type="submission" date="2020-02" db="EMBL/GenBank/DDBJ databases">
        <title>Bird 10,000 Genomes (B10K) Project - Family phase.</title>
        <authorList>
            <person name="Zhang G."/>
        </authorList>
    </citation>
    <scope>NUCLEOTIDE SEQUENCE</scope>
    <source>
        <strain evidence="10">B10K-DU-029-61</strain>
        <tissue evidence="10">Blood</tissue>
    </source>
</reference>
<evidence type="ECO:0000313" key="10">
    <source>
        <dbReference type="EMBL" id="NXY25209.1"/>
    </source>
</evidence>
<evidence type="ECO:0000256" key="9">
    <source>
        <dbReference type="ARBA" id="ARBA00023136"/>
    </source>
</evidence>
<evidence type="ECO:0000256" key="2">
    <source>
        <dbReference type="ARBA" id="ARBA00004673"/>
    </source>
</evidence>
<name>A0A852PID6_9PASS</name>
<dbReference type="EMBL" id="WBMZ01015460">
    <property type="protein sequence ID" value="NXY25209.1"/>
    <property type="molecule type" value="Genomic_DNA"/>
</dbReference>
<accession>A0A852PID6</accession>
<dbReference type="GO" id="GO:0045277">
    <property type="term" value="C:respiratory chain complex IV"/>
    <property type="evidence" value="ECO:0007669"/>
    <property type="project" value="InterPro"/>
</dbReference>
<dbReference type="Proteomes" id="UP000658642">
    <property type="component" value="Unassembled WGS sequence"/>
</dbReference>
<keyword evidence="8" id="KW-0496">Mitochondrion</keyword>
<evidence type="ECO:0000256" key="4">
    <source>
        <dbReference type="ARBA" id="ARBA00022692"/>
    </source>
</evidence>
<protein>
    <submittedName>
        <fullName evidence="10">COX8A oxidase</fullName>
    </submittedName>
</protein>
<evidence type="ECO:0000256" key="6">
    <source>
        <dbReference type="ARBA" id="ARBA00022946"/>
    </source>
</evidence>
<dbReference type="FunFam" id="4.10.81.10:FF:000001">
    <property type="entry name" value="Cytochrome c oxidase subunit 8B, mitochondrial"/>
    <property type="match status" value="1"/>
</dbReference>
<gene>
    <name evidence="10" type="primary">Cox8a</name>
    <name evidence="10" type="ORF">ATRCLA_R12625</name>
</gene>
<keyword evidence="5" id="KW-0999">Mitochondrion inner membrane</keyword>
<evidence type="ECO:0000256" key="7">
    <source>
        <dbReference type="ARBA" id="ARBA00022989"/>
    </source>
</evidence>
<dbReference type="PANTHER" id="PTHR16717:SF5">
    <property type="entry name" value="CYTOCHROME C OXIDASE SUBUNIT 8, ISOFORM A"/>
    <property type="match status" value="1"/>
</dbReference>
<organism evidence="10 11">
    <name type="scientific">Atrichornis clamosus</name>
    <dbReference type="NCBI Taxonomy" id="449594"/>
    <lineage>
        <taxon>Eukaryota</taxon>
        <taxon>Metazoa</taxon>
        <taxon>Chordata</taxon>
        <taxon>Craniata</taxon>
        <taxon>Vertebrata</taxon>
        <taxon>Euteleostomi</taxon>
        <taxon>Archelosauria</taxon>
        <taxon>Archosauria</taxon>
        <taxon>Dinosauria</taxon>
        <taxon>Saurischia</taxon>
        <taxon>Theropoda</taxon>
        <taxon>Coelurosauria</taxon>
        <taxon>Aves</taxon>
        <taxon>Neognathae</taxon>
        <taxon>Neoaves</taxon>
        <taxon>Telluraves</taxon>
        <taxon>Australaves</taxon>
        <taxon>Passeriformes</taxon>
        <taxon>Menuridae</taxon>
        <taxon>Atrichornis</taxon>
    </lineage>
</organism>
<evidence type="ECO:0000256" key="5">
    <source>
        <dbReference type="ARBA" id="ARBA00022792"/>
    </source>
</evidence>
<comment type="subcellular location">
    <subcellularLocation>
        <location evidence="1">Mitochondrion inner membrane</location>
        <topology evidence="1">Single-pass membrane protein</topology>
    </subcellularLocation>
</comment>
<keyword evidence="4" id="KW-0812">Transmembrane</keyword>
<evidence type="ECO:0000313" key="11">
    <source>
        <dbReference type="Proteomes" id="UP000658642"/>
    </source>
</evidence>
<dbReference type="GO" id="GO:0006123">
    <property type="term" value="P:mitochondrial electron transport, cytochrome c to oxygen"/>
    <property type="evidence" value="ECO:0007669"/>
    <property type="project" value="InterPro"/>
</dbReference>
<comment type="pathway">
    <text evidence="2">Energy metabolism; oxidative phosphorylation.</text>
</comment>
<dbReference type="GO" id="GO:0005743">
    <property type="term" value="C:mitochondrial inner membrane"/>
    <property type="evidence" value="ECO:0007669"/>
    <property type="project" value="UniProtKB-SubCell"/>
</dbReference>
<dbReference type="UniPathway" id="UPA00705"/>
<evidence type="ECO:0000256" key="1">
    <source>
        <dbReference type="ARBA" id="ARBA00004434"/>
    </source>
</evidence>
<evidence type="ECO:0000256" key="8">
    <source>
        <dbReference type="ARBA" id="ARBA00023128"/>
    </source>
</evidence>
<dbReference type="InterPro" id="IPR036548">
    <property type="entry name" value="Cyt_c_oxidase_su8_sf"/>
</dbReference>
<feature type="non-terminal residue" evidence="10">
    <location>
        <position position="68"/>
    </location>
</feature>
<dbReference type="Pfam" id="PF02285">
    <property type="entry name" value="COX8"/>
    <property type="match status" value="1"/>
</dbReference>
<dbReference type="InterPro" id="IPR003205">
    <property type="entry name" value="Cyt_c_oxidase_su8"/>
</dbReference>
<feature type="non-terminal residue" evidence="10">
    <location>
        <position position="1"/>
    </location>
</feature>
<keyword evidence="6" id="KW-0809">Transit peptide</keyword>